<dbReference type="NCBIfam" id="TIGR02532">
    <property type="entry name" value="IV_pilin_GFxxxE"/>
    <property type="match status" value="1"/>
</dbReference>
<reference evidence="4" key="1">
    <citation type="journal article" date="2019" name="Int. J. Syst. Evol. Microbiol.">
        <title>The Global Catalogue of Microorganisms (GCM) 10K type strain sequencing project: providing services to taxonomists for standard genome sequencing and annotation.</title>
        <authorList>
            <consortium name="The Broad Institute Genomics Platform"/>
            <consortium name="The Broad Institute Genome Sequencing Center for Infectious Disease"/>
            <person name="Wu L."/>
            <person name="Ma J."/>
        </authorList>
    </citation>
    <scope>NUCLEOTIDE SEQUENCE [LARGE SCALE GENOMIC DNA]</scope>
    <source>
        <strain evidence="4">CGMCC 1.12121</strain>
    </source>
</reference>
<evidence type="ECO:0000313" key="4">
    <source>
        <dbReference type="Proteomes" id="UP001596030"/>
    </source>
</evidence>
<sequence>MKSPMSRPPHRQRGFGLIEVLVALTILSIGMLGLAAMQLKSLQAARESLNTTIATIMVRDMNERAWAQQDQGEASCKEHLEELVGDWKDYVTKNASMPDVVPKREDLTKESSNSVNGRYYALTIEWGSEDDNHVELVSFLPCKSSQLPNSSQSSETEESESEDD</sequence>
<feature type="compositionally biased region" description="Acidic residues" evidence="1">
    <location>
        <begin position="155"/>
        <end position="164"/>
    </location>
</feature>
<proteinExistence type="predicted"/>
<feature type="transmembrane region" description="Helical" evidence="2">
    <location>
        <begin position="20"/>
        <end position="39"/>
    </location>
</feature>
<name>A0ABV9CZ38_9GAMM</name>
<dbReference type="NCBIfam" id="TIGR02523">
    <property type="entry name" value="type_IV_pilV"/>
    <property type="match status" value="1"/>
</dbReference>
<keyword evidence="4" id="KW-1185">Reference proteome</keyword>
<protein>
    <submittedName>
        <fullName evidence="3">Type IV pilus modification protein PilV</fullName>
    </submittedName>
</protein>
<feature type="compositionally biased region" description="Low complexity" evidence="1">
    <location>
        <begin position="144"/>
        <end position="154"/>
    </location>
</feature>
<gene>
    <name evidence="3" type="primary">pilV</name>
    <name evidence="3" type="ORF">ACFO0U_04185</name>
</gene>
<dbReference type="Pfam" id="PF07963">
    <property type="entry name" value="N_methyl"/>
    <property type="match status" value="1"/>
</dbReference>
<feature type="region of interest" description="Disordered" evidence="1">
    <location>
        <begin position="143"/>
        <end position="164"/>
    </location>
</feature>
<dbReference type="EMBL" id="JBHSEU010000009">
    <property type="protein sequence ID" value="MFC4537982.1"/>
    <property type="molecule type" value="Genomic_DNA"/>
</dbReference>
<keyword evidence="2" id="KW-1133">Transmembrane helix</keyword>
<accession>A0ABV9CZ38</accession>
<comment type="caution">
    <text evidence="3">The sequence shown here is derived from an EMBL/GenBank/DDBJ whole genome shotgun (WGS) entry which is preliminary data.</text>
</comment>
<organism evidence="3 4">
    <name type="scientific">Chromohalobacter sarecensis</name>
    <dbReference type="NCBI Taxonomy" id="245294"/>
    <lineage>
        <taxon>Bacteria</taxon>
        <taxon>Pseudomonadati</taxon>
        <taxon>Pseudomonadota</taxon>
        <taxon>Gammaproteobacteria</taxon>
        <taxon>Oceanospirillales</taxon>
        <taxon>Halomonadaceae</taxon>
        <taxon>Chromohalobacter</taxon>
    </lineage>
</organism>
<dbReference type="InterPro" id="IPR013362">
    <property type="entry name" value="Pilus_4_PilV"/>
</dbReference>
<dbReference type="RefSeq" id="WP_246976224.1">
    <property type="nucleotide sequence ID" value="NZ_JAKGAN010000010.1"/>
</dbReference>
<evidence type="ECO:0000313" key="3">
    <source>
        <dbReference type="EMBL" id="MFC4537982.1"/>
    </source>
</evidence>
<evidence type="ECO:0000256" key="2">
    <source>
        <dbReference type="SAM" id="Phobius"/>
    </source>
</evidence>
<dbReference type="InterPro" id="IPR012902">
    <property type="entry name" value="N_methyl_site"/>
</dbReference>
<evidence type="ECO:0000256" key="1">
    <source>
        <dbReference type="SAM" id="MobiDB-lite"/>
    </source>
</evidence>
<keyword evidence="2" id="KW-0812">Transmembrane</keyword>
<dbReference type="Proteomes" id="UP001596030">
    <property type="component" value="Unassembled WGS sequence"/>
</dbReference>
<keyword evidence="2" id="KW-0472">Membrane</keyword>